<evidence type="ECO:0000259" key="11">
    <source>
        <dbReference type="Pfam" id="PF00266"/>
    </source>
</evidence>
<feature type="domain" description="Aminotransferase class V" evidence="11">
    <location>
        <begin position="9"/>
        <end position="378"/>
    </location>
</feature>
<comment type="similarity">
    <text evidence="2">Belongs to the class-V pyridoxal-phosphate-dependent aminotransferase family. NifS/IscS subfamily.</text>
</comment>
<dbReference type="Gene3D" id="3.90.1150.10">
    <property type="entry name" value="Aspartate Aminotransferase, domain 1"/>
    <property type="match status" value="1"/>
</dbReference>
<keyword evidence="5" id="KW-0479">Metal-binding</keyword>
<comment type="caution">
    <text evidence="12">The sequence shown here is derived from an EMBL/GenBank/DDBJ whole genome shotgun (WGS) entry which is preliminary data.</text>
</comment>
<evidence type="ECO:0000256" key="7">
    <source>
        <dbReference type="ARBA" id="ARBA00023004"/>
    </source>
</evidence>
<dbReference type="Gene3D" id="1.10.260.50">
    <property type="match status" value="1"/>
</dbReference>
<dbReference type="SUPFAM" id="SSF53383">
    <property type="entry name" value="PLP-dependent transferases"/>
    <property type="match status" value="1"/>
</dbReference>
<protein>
    <recommendedName>
        <fullName evidence="3">cysteine desulfurase</fullName>
        <ecNumber evidence="3">2.8.1.7</ecNumber>
    </recommendedName>
</protein>
<dbReference type="PROSITE" id="PS00595">
    <property type="entry name" value="AA_TRANSFER_CLASS_5"/>
    <property type="match status" value="1"/>
</dbReference>
<dbReference type="GO" id="GO:0051536">
    <property type="term" value="F:iron-sulfur cluster binding"/>
    <property type="evidence" value="ECO:0007669"/>
    <property type="project" value="UniProtKB-KW"/>
</dbReference>
<dbReference type="AlphaFoldDB" id="A0A9D1L4U5"/>
<evidence type="ECO:0000256" key="8">
    <source>
        <dbReference type="ARBA" id="ARBA00023014"/>
    </source>
</evidence>
<evidence type="ECO:0000313" key="13">
    <source>
        <dbReference type="Proteomes" id="UP000824078"/>
    </source>
</evidence>
<keyword evidence="7" id="KW-0408">Iron</keyword>
<reference evidence="12" key="2">
    <citation type="journal article" date="2021" name="PeerJ">
        <title>Extensive microbial diversity within the chicken gut microbiome revealed by metagenomics and culture.</title>
        <authorList>
            <person name="Gilroy R."/>
            <person name="Ravi A."/>
            <person name="Getino M."/>
            <person name="Pursley I."/>
            <person name="Horton D.L."/>
            <person name="Alikhan N.F."/>
            <person name="Baker D."/>
            <person name="Gharbi K."/>
            <person name="Hall N."/>
            <person name="Watson M."/>
            <person name="Adriaenssens E.M."/>
            <person name="Foster-Nyarko E."/>
            <person name="Jarju S."/>
            <person name="Secka A."/>
            <person name="Antonio M."/>
            <person name="Oren A."/>
            <person name="Chaudhuri R.R."/>
            <person name="La Ragione R."/>
            <person name="Hildebrand F."/>
            <person name="Pallen M.J."/>
        </authorList>
    </citation>
    <scope>NUCLEOTIDE SEQUENCE</scope>
    <source>
        <strain evidence="12">ChiHjej12B11-29160</strain>
    </source>
</reference>
<evidence type="ECO:0000256" key="6">
    <source>
        <dbReference type="ARBA" id="ARBA00022898"/>
    </source>
</evidence>
<comment type="catalytic activity">
    <reaction evidence="9">
        <text>(sulfur carrier)-H + L-cysteine = (sulfur carrier)-SH + L-alanine</text>
        <dbReference type="Rhea" id="RHEA:43892"/>
        <dbReference type="Rhea" id="RHEA-COMP:14737"/>
        <dbReference type="Rhea" id="RHEA-COMP:14739"/>
        <dbReference type="ChEBI" id="CHEBI:29917"/>
        <dbReference type="ChEBI" id="CHEBI:35235"/>
        <dbReference type="ChEBI" id="CHEBI:57972"/>
        <dbReference type="ChEBI" id="CHEBI:64428"/>
        <dbReference type="EC" id="2.8.1.7"/>
    </reaction>
</comment>
<evidence type="ECO:0000256" key="5">
    <source>
        <dbReference type="ARBA" id="ARBA00022723"/>
    </source>
</evidence>
<dbReference type="InterPro" id="IPR015424">
    <property type="entry name" value="PyrdxlP-dep_Trfase"/>
</dbReference>
<reference evidence="12" key="1">
    <citation type="submission" date="2020-10" db="EMBL/GenBank/DDBJ databases">
        <authorList>
            <person name="Gilroy R."/>
        </authorList>
    </citation>
    <scope>NUCLEOTIDE SEQUENCE</scope>
    <source>
        <strain evidence="12">ChiHjej12B11-29160</strain>
    </source>
</reference>
<dbReference type="GO" id="GO:0046872">
    <property type="term" value="F:metal ion binding"/>
    <property type="evidence" value="ECO:0007669"/>
    <property type="project" value="UniProtKB-KW"/>
</dbReference>
<evidence type="ECO:0000256" key="10">
    <source>
        <dbReference type="RuleBase" id="RU004504"/>
    </source>
</evidence>
<accession>A0A9D1L4U5</accession>
<gene>
    <name evidence="12" type="ORF">IAD17_04625</name>
</gene>
<dbReference type="InterPro" id="IPR020578">
    <property type="entry name" value="Aminotrans_V_PyrdxlP_BS"/>
</dbReference>
<keyword evidence="4" id="KW-0808">Transferase</keyword>
<proteinExistence type="inferred from homology"/>
<evidence type="ECO:0000256" key="4">
    <source>
        <dbReference type="ARBA" id="ARBA00022679"/>
    </source>
</evidence>
<evidence type="ECO:0000256" key="2">
    <source>
        <dbReference type="ARBA" id="ARBA00006490"/>
    </source>
</evidence>
<dbReference type="EMBL" id="DVMQ01000015">
    <property type="protein sequence ID" value="HIU24185.1"/>
    <property type="molecule type" value="Genomic_DNA"/>
</dbReference>
<dbReference type="PANTHER" id="PTHR11601:SF34">
    <property type="entry name" value="CYSTEINE DESULFURASE"/>
    <property type="match status" value="1"/>
</dbReference>
<organism evidence="12 13">
    <name type="scientific">Candidatus Coprovicinus avistercoris</name>
    <dbReference type="NCBI Taxonomy" id="2840754"/>
    <lineage>
        <taxon>Bacteria</taxon>
        <taxon>Bacillati</taxon>
        <taxon>Actinomycetota</taxon>
        <taxon>Coriobacteriia</taxon>
        <taxon>Coriobacteriales</taxon>
        <taxon>Coriobacteriaceae</taxon>
        <taxon>Coriobacteriaceae incertae sedis</taxon>
        <taxon>Candidatus Coprovicinus</taxon>
    </lineage>
</organism>
<dbReference type="PIRSF" id="PIRSF005572">
    <property type="entry name" value="NifS"/>
    <property type="match status" value="1"/>
</dbReference>
<evidence type="ECO:0000256" key="9">
    <source>
        <dbReference type="ARBA" id="ARBA00050776"/>
    </source>
</evidence>
<keyword evidence="6" id="KW-0663">Pyridoxal phosphate</keyword>
<dbReference type="GO" id="GO:0031071">
    <property type="term" value="F:cysteine desulfurase activity"/>
    <property type="evidence" value="ECO:0007669"/>
    <property type="project" value="UniProtKB-EC"/>
</dbReference>
<dbReference type="PANTHER" id="PTHR11601">
    <property type="entry name" value="CYSTEINE DESULFURYLASE FAMILY MEMBER"/>
    <property type="match status" value="1"/>
</dbReference>
<dbReference type="Pfam" id="PF00266">
    <property type="entry name" value="Aminotran_5"/>
    <property type="match status" value="1"/>
</dbReference>
<keyword evidence="8" id="KW-0411">Iron-sulfur</keyword>
<dbReference type="InterPro" id="IPR016454">
    <property type="entry name" value="Cysteine_dSase"/>
</dbReference>
<dbReference type="InterPro" id="IPR015422">
    <property type="entry name" value="PyrdxlP-dep_Trfase_small"/>
</dbReference>
<dbReference type="InterPro" id="IPR015421">
    <property type="entry name" value="PyrdxlP-dep_Trfase_major"/>
</dbReference>
<evidence type="ECO:0000256" key="1">
    <source>
        <dbReference type="ARBA" id="ARBA00001933"/>
    </source>
</evidence>
<comment type="cofactor">
    <cofactor evidence="1 10">
        <name>pyridoxal 5'-phosphate</name>
        <dbReference type="ChEBI" id="CHEBI:597326"/>
    </cofactor>
</comment>
<dbReference type="InterPro" id="IPR000192">
    <property type="entry name" value="Aminotrans_V_dom"/>
</dbReference>
<name>A0A9D1L4U5_9ACTN</name>
<dbReference type="Proteomes" id="UP000824078">
    <property type="component" value="Unassembled WGS sequence"/>
</dbReference>
<dbReference type="EC" id="2.8.1.7" evidence="3"/>
<evidence type="ECO:0000256" key="3">
    <source>
        <dbReference type="ARBA" id="ARBA00012239"/>
    </source>
</evidence>
<evidence type="ECO:0000313" key="12">
    <source>
        <dbReference type="EMBL" id="HIU24185.1"/>
    </source>
</evidence>
<dbReference type="Gene3D" id="3.40.640.10">
    <property type="entry name" value="Type I PLP-dependent aspartate aminotransferase-like (Major domain)"/>
    <property type="match status" value="1"/>
</dbReference>
<sequence>MQKSTTDPIYLDYAASAPLRPEALAAEAAYRSLRCAGANPNSLHTLGREAARELDKARHTFARVLGGGFRPSDIIFTSGGTESNNLAVIGLAEGMRARNSKRTCVVLAAIEHDSVLDLAPVLRGRGFEVRIIRPKHDGTVGSDELRSVLDTNCALVSVMAANNETGVLMDIASLAKLAHASGALFHTDAVQAFCRVPLDLADVDAVSVAGHKIGAPVGTGVLAVRSRCPLKAQSFGGGQEAGKRAGTQDVCGAVTFAQVADAVFHNMDTVRPLVAARANRLYERLCAPDTQIVPTTQAHIDDTRLPGLVSVMASHVDSESLVLRLDEAGFEVSAASACSSGSLDASHVLLAMGIPRDLALGSLRISFDERVSDRELDLFAEALLNIVASAR</sequence>